<feature type="binding site" evidence="11">
    <location>
        <position position="83"/>
    </location>
    <ligand>
        <name>Mg(2+)</name>
        <dbReference type="ChEBI" id="CHEBI:18420"/>
    </ligand>
</feature>
<feature type="binding site" evidence="11">
    <location>
        <position position="81"/>
    </location>
    <ligand>
        <name>Mg(2+)</name>
        <dbReference type="ChEBI" id="CHEBI:18420"/>
    </ligand>
</feature>
<feature type="domain" description="Phosphoribosyl-AMP cyclohydrolase" evidence="12">
    <location>
        <begin position="32"/>
        <end position="105"/>
    </location>
</feature>
<feature type="binding site" evidence="11">
    <location>
        <position position="79"/>
    </location>
    <ligand>
        <name>Mg(2+)</name>
        <dbReference type="ChEBI" id="CHEBI:18420"/>
    </ligand>
</feature>
<dbReference type="InterPro" id="IPR002496">
    <property type="entry name" value="PRib_AMP_CycHydrolase_dom"/>
</dbReference>
<comment type="pathway">
    <text evidence="4">Amino-acid biosynthesis; L-histidine biosynthesis; L-histidine from 5-phospho-alpha-D-ribose 1-diphosphate: step 2/9.</text>
</comment>
<evidence type="ECO:0000256" key="6">
    <source>
        <dbReference type="ARBA" id="ARBA00008299"/>
    </source>
</evidence>
<comment type="cofactor">
    <cofactor evidence="11">
        <name>Mg(2+)</name>
        <dbReference type="ChEBI" id="CHEBI:18420"/>
    </cofactor>
    <text evidence="11">Binds 1 Mg(2+) ion per subunit.</text>
</comment>
<evidence type="ECO:0000256" key="4">
    <source>
        <dbReference type="ARBA" id="ARBA00005204"/>
    </source>
</evidence>
<dbReference type="UniPathway" id="UPA00031">
    <property type="reaction ID" value="UER00008"/>
</dbReference>
<evidence type="ECO:0000256" key="10">
    <source>
        <dbReference type="ARBA" id="ARBA00023102"/>
    </source>
</evidence>
<dbReference type="NCBIfam" id="NF000768">
    <property type="entry name" value="PRK00051.1"/>
    <property type="match status" value="1"/>
</dbReference>
<evidence type="ECO:0000256" key="3">
    <source>
        <dbReference type="ARBA" id="ARBA00005169"/>
    </source>
</evidence>
<keyword evidence="7 11" id="KW-0963">Cytoplasm</keyword>
<comment type="subunit">
    <text evidence="11">Homodimer.</text>
</comment>
<evidence type="ECO:0000256" key="5">
    <source>
        <dbReference type="ARBA" id="ARBA00007731"/>
    </source>
</evidence>
<keyword evidence="9 11" id="KW-0378">Hydrolase</keyword>
<dbReference type="HAMAP" id="MF_01021">
    <property type="entry name" value="HisI"/>
    <property type="match status" value="1"/>
</dbReference>
<feature type="binding site" evidence="11">
    <location>
        <position position="103"/>
    </location>
    <ligand>
        <name>Zn(2+)</name>
        <dbReference type="ChEBI" id="CHEBI:29105"/>
        <note>ligand shared between dimeric partners</note>
    </ligand>
</feature>
<keyword evidence="11" id="KW-0460">Magnesium</keyword>
<dbReference type="FunFam" id="3.10.20.810:FF:000001">
    <property type="entry name" value="Histidine biosynthesis bifunctional protein HisIE"/>
    <property type="match status" value="1"/>
</dbReference>
<evidence type="ECO:0000256" key="9">
    <source>
        <dbReference type="ARBA" id="ARBA00022801"/>
    </source>
</evidence>
<comment type="similarity">
    <text evidence="5">In the C-terminal section; belongs to the PRA-PH family.</text>
</comment>
<dbReference type="GO" id="GO:0004636">
    <property type="term" value="F:phosphoribosyl-ATP diphosphatase activity"/>
    <property type="evidence" value="ECO:0007669"/>
    <property type="project" value="UniProtKB-EC"/>
</dbReference>
<comment type="pathway">
    <text evidence="3 11">Amino-acid biosynthesis; L-histidine biosynthesis; L-histidine from 5-phospho-alpha-D-ribose 1-diphosphate: step 3/9.</text>
</comment>
<evidence type="ECO:0000256" key="11">
    <source>
        <dbReference type="HAMAP-Rule" id="MF_01021"/>
    </source>
</evidence>
<dbReference type="Gene3D" id="3.10.20.810">
    <property type="entry name" value="Phosphoribosyl-AMP cyclohydrolase"/>
    <property type="match status" value="1"/>
</dbReference>
<dbReference type="GO" id="GO:0008270">
    <property type="term" value="F:zinc ion binding"/>
    <property type="evidence" value="ECO:0007669"/>
    <property type="project" value="UniProtKB-UniRule"/>
</dbReference>
<dbReference type="KEGG" id="schv:BRCON_0783"/>
<keyword evidence="11" id="KW-0479">Metal-binding</keyword>
<accession>A0A2Z4Y368</accession>
<dbReference type="GO" id="GO:0000105">
    <property type="term" value="P:L-histidine biosynthetic process"/>
    <property type="evidence" value="ECO:0007669"/>
    <property type="project" value="UniProtKB-UniRule"/>
</dbReference>
<evidence type="ECO:0000313" key="13">
    <source>
        <dbReference type="EMBL" id="AXA35560.1"/>
    </source>
</evidence>
<dbReference type="GO" id="GO:0005737">
    <property type="term" value="C:cytoplasm"/>
    <property type="evidence" value="ECO:0007669"/>
    <property type="project" value="UniProtKB-SubCell"/>
</dbReference>
<protein>
    <recommendedName>
        <fullName evidence="11">Phosphoribosyl-AMP cyclohydrolase</fullName>
        <shortName evidence="11">PRA-CH</shortName>
        <ecNumber evidence="11">3.5.4.19</ecNumber>
    </recommendedName>
</protein>
<reference evidence="13 14" key="1">
    <citation type="submission" date="2018-05" db="EMBL/GenBank/DDBJ databases">
        <title>A metagenomic window into the 2 km-deep terrestrial subsurface aquifer revealed taxonomically and functionally diverse microbial community comprising novel uncultured bacterial lineages.</title>
        <authorList>
            <person name="Kadnikov V.V."/>
            <person name="Mardanov A.V."/>
            <person name="Beletsky A.V."/>
            <person name="Banks D."/>
            <person name="Pimenov N.V."/>
            <person name="Frank Y.A."/>
            <person name="Karnachuk O.V."/>
            <person name="Ravin N.V."/>
        </authorList>
    </citation>
    <scope>NUCLEOTIDE SEQUENCE [LARGE SCALE GENOMIC DNA]</scope>
    <source>
        <strain evidence="13">BY</strain>
    </source>
</reference>
<evidence type="ECO:0000313" key="14">
    <source>
        <dbReference type="Proteomes" id="UP000262583"/>
    </source>
</evidence>
<keyword evidence="10 11" id="KW-0368">Histidine biosynthesis</keyword>
<sequence length="129" mass="14824">MGESNLFEAVRFNADGLVGVTIQDYQTKEVLMFAWMNREALERTLVEKRAWYWSRSRQKLWLKGESSGHVQKVHEVRLDCDGDAILLLVEQVGGACHTGFRSCFYRKATDSGWIEDGEKVFDPSAVYEK</sequence>
<comment type="similarity">
    <text evidence="6">In the N-terminal section; belongs to the PRA-CH family.</text>
</comment>
<dbReference type="GO" id="GO:0004635">
    <property type="term" value="F:phosphoribosyl-AMP cyclohydrolase activity"/>
    <property type="evidence" value="ECO:0007669"/>
    <property type="project" value="UniProtKB-UniRule"/>
</dbReference>
<comment type="catalytic activity">
    <reaction evidence="2">
        <text>1-(5-phospho-beta-D-ribosyl)-ATP + H2O = 1-(5-phospho-beta-D-ribosyl)-5'-AMP + diphosphate + H(+)</text>
        <dbReference type="Rhea" id="RHEA:22828"/>
        <dbReference type="ChEBI" id="CHEBI:15377"/>
        <dbReference type="ChEBI" id="CHEBI:15378"/>
        <dbReference type="ChEBI" id="CHEBI:33019"/>
        <dbReference type="ChEBI" id="CHEBI:59457"/>
        <dbReference type="ChEBI" id="CHEBI:73183"/>
        <dbReference type="EC" id="3.6.1.31"/>
    </reaction>
</comment>
<gene>
    <name evidence="11" type="primary">hisI</name>
    <name evidence="13" type="ORF">BRCON_0783</name>
</gene>
<comment type="cofactor">
    <cofactor evidence="11">
        <name>Zn(2+)</name>
        <dbReference type="ChEBI" id="CHEBI:29105"/>
    </cofactor>
    <text evidence="11">Binds 1 zinc ion per subunit.</text>
</comment>
<comment type="function">
    <text evidence="11">Catalyzes the hydrolysis of the adenine ring of phosphoribosyl-AMP.</text>
</comment>
<evidence type="ECO:0000256" key="8">
    <source>
        <dbReference type="ARBA" id="ARBA00022605"/>
    </source>
</evidence>
<keyword evidence="8 11" id="KW-0028">Amino-acid biosynthesis</keyword>
<feature type="binding site" evidence="11">
    <location>
        <position position="96"/>
    </location>
    <ligand>
        <name>Zn(2+)</name>
        <dbReference type="ChEBI" id="CHEBI:29105"/>
        <note>ligand shared between dimeric partners</note>
    </ligand>
</feature>
<dbReference type="InterPro" id="IPR026660">
    <property type="entry name" value="PRA-CH"/>
</dbReference>
<comment type="subcellular location">
    <subcellularLocation>
        <location evidence="11">Cytoplasm</location>
    </subcellularLocation>
</comment>
<dbReference type="AlphaFoldDB" id="A0A2Z4Y368"/>
<dbReference type="PANTHER" id="PTHR42945:SF1">
    <property type="entry name" value="HISTIDINE BIOSYNTHESIS BIFUNCTIONAL PROTEIN HIS7"/>
    <property type="match status" value="1"/>
</dbReference>
<evidence type="ECO:0000256" key="2">
    <source>
        <dbReference type="ARBA" id="ARBA00001460"/>
    </source>
</evidence>
<dbReference type="SUPFAM" id="SSF141734">
    <property type="entry name" value="HisI-like"/>
    <property type="match status" value="1"/>
</dbReference>
<dbReference type="EMBL" id="CP030759">
    <property type="protein sequence ID" value="AXA35560.1"/>
    <property type="molecule type" value="Genomic_DNA"/>
</dbReference>
<dbReference type="PANTHER" id="PTHR42945">
    <property type="entry name" value="HISTIDINE BIOSYNTHESIS BIFUNCTIONAL PROTEIN"/>
    <property type="match status" value="1"/>
</dbReference>
<keyword evidence="11" id="KW-0862">Zinc</keyword>
<organism evidence="13 14">
    <name type="scientific">Sumerlaea chitinivorans</name>
    <dbReference type="NCBI Taxonomy" id="2250252"/>
    <lineage>
        <taxon>Bacteria</taxon>
        <taxon>Candidatus Sumerlaeota</taxon>
        <taxon>Candidatus Sumerlaeia</taxon>
        <taxon>Candidatus Sumerlaeales</taxon>
        <taxon>Candidatus Sumerlaeaceae</taxon>
        <taxon>Candidatus Sumerlaea</taxon>
    </lineage>
</organism>
<name>A0A2Z4Y368_SUMC1</name>
<feature type="binding site" evidence="11">
    <location>
        <position position="80"/>
    </location>
    <ligand>
        <name>Zn(2+)</name>
        <dbReference type="ChEBI" id="CHEBI:29105"/>
        <note>ligand shared between dimeric partners</note>
    </ligand>
</feature>
<proteinExistence type="inferred from homology"/>
<dbReference type="Proteomes" id="UP000262583">
    <property type="component" value="Chromosome"/>
</dbReference>
<dbReference type="EC" id="3.5.4.19" evidence="11"/>
<dbReference type="GO" id="GO:0000287">
    <property type="term" value="F:magnesium ion binding"/>
    <property type="evidence" value="ECO:0007669"/>
    <property type="project" value="UniProtKB-UniRule"/>
</dbReference>
<dbReference type="Pfam" id="PF01502">
    <property type="entry name" value="PRA-CH"/>
    <property type="match status" value="1"/>
</dbReference>
<comment type="catalytic activity">
    <reaction evidence="1 11">
        <text>1-(5-phospho-beta-D-ribosyl)-5'-AMP + H2O = 1-(5-phospho-beta-D-ribosyl)-5-[(5-phospho-beta-D-ribosylamino)methylideneamino]imidazole-4-carboxamide</text>
        <dbReference type="Rhea" id="RHEA:20049"/>
        <dbReference type="ChEBI" id="CHEBI:15377"/>
        <dbReference type="ChEBI" id="CHEBI:58435"/>
        <dbReference type="ChEBI" id="CHEBI:59457"/>
        <dbReference type="EC" id="3.5.4.19"/>
    </reaction>
</comment>
<evidence type="ECO:0000259" key="12">
    <source>
        <dbReference type="Pfam" id="PF01502"/>
    </source>
</evidence>
<dbReference type="InterPro" id="IPR038019">
    <property type="entry name" value="PRib_AMP_CycHydrolase_sf"/>
</dbReference>
<comment type="similarity">
    <text evidence="11">Belongs to the PRA-CH family.</text>
</comment>
<evidence type="ECO:0000256" key="7">
    <source>
        <dbReference type="ARBA" id="ARBA00022490"/>
    </source>
</evidence>
<evidence type="ECO:0000256" key="1">
    <source>
        <dbReference type="ARBA" id="ARBA00000024"/>
    </source>
</evidence>